<evidence type="ECO:0000313" key="10">
    <source>
        <dbReference type="Proteomes" id="UP000274920"/>
    </source>
</evidence>
<dbReference type="EMBL" id="RHJS01000002">
    <property type="protein sequence ID" value="RRK32034.1"/>
    <property type="molecule type" value="Genomic_DNA"/>
</dbReference>
<dbReference type="GO" id="GO:0016787">
    <property type="term" value="F:hydrolase activity"/>
    <property type="evidence" value="ECO:0007669"/>
    <property type="project" value="UniProtKB-KW"/>
</dbReference>
<reference evidence="9" key="1">
    <citation type="submission" date="2018-10" db="EMBL/GenBank/DDBJ databases">
        <title>Schaedlerella arabinophila gen. nov. sp. nov., isolated from the mouse intestinal tract and comparative analysis with the genome of the closely related altered Schaedler flora strain ASF502.</title>
        <authorList>
            <person name="Miyake S."/>
            <person name="Soh M."/>
            <person name="Seedorf H."/>
        </authorList>
    </citation>
    <scope>NUCLEOTIDE SEQUENCE [LARGE SCALE GENOMIC DNA]</scope>
    <source>
        <strain evidence="9">DSM 106076</strain>
    </source>
</reference>
<dbReference type="InterPro" id="IPR010182">
    <property type="entry name" value="ArgE/DapE"/>
</dbReference>
<dbReference type="RefSeq" id="WP_125127579.1">
    <property type="nucleotide sequence ID" value="NZ_RHJS01000002.1"/>
</dbReference>
<evidence type="ECO:0000259" key="8">
    <source>
        <dbReference type="Pfam" id="PF07687"/>
    </source>
</evidence>
<dbReference type="SUPFAM" id="SSF53187">
    <property type="entry name" value="Zn-dependent exopeptidases"/>
    <property type="match status" value="1"/>
</dbReference>
<evidence type="ECO:0000256" key="4">
    <source>
        <dbReference type="ARBA" id="ARBA00022723"/>
    </source>
</evidence>
<dbReference type="Pfam" id="PF01546">
    <property type="entry name" value="Peptidase_M20"/>
    <property type="match status" value="1"/>
</dbReference>
<organism evidence="9 10">
    <name type="scientific">Schaedlerella arabinosiphila</name>
    <dbReference type="NCBI Taxonomy" id="2044587"/>
    <lineage>
        <taxon>Bacteria</taxon>
        <taxon>Bacillati</taxon>
        <taxon>Bacillota</taxon>
        <taxon>Clostridia</taxon>
        <taxon>Lachnospirales</taxon>
        <taxon>Lachnospiraceae</taxon>
        <taxon>Schaedlerella</taxon>
    </lineage>
</organism>
<evidence type="ECO:0000256" key="7">
    <source>
        <dbReference type="ARBA" id="ARBA00023285"/>
    </source>
</evidence>
<evidence type="ECO:0000256" key="3">
    <source>
        <dbReference type="ARBA" id="ARBA00006247"/>
    </source>
</evidence>
<comment type="similarity">
    <text evidence="3">Belongs to the peptidase M20A family.</text>
</comment>
<name>A0A3R8JMZ1_9FIRM</name>
<accession>A0A3R8JMZ1</accession>
<dbReference type="InterPro" id="IPR011650">
    <property type="entry name" value="Peptidase_M20_dimer"/>
</dbReference>
<dbReference type="CDD" id="cd08659">
    <property type="entry name" value="M20_ArgE_DapE-like"/>
    <property type="match status" value="1"/>
</dbReference>
<evidence type="ECO:0000256" key="6">
    <source>
        <dbReference type="ARBA" id="ARBA00022833"/>
    </source>
</evidence>
<dbReference type="InterPro" id="IPR002933">
    <property type="entry name" value="Peptidase_M20"/>
</dbReference>
<dbReference type="Gene3D" id="3.30.70.360">
    <property type="match status" value="1"/>
</dbReference>
<comment type="caution">
    <text evidence="9">The sequence shown here is derived from an EMBL/GenBank/DDBJ whole genome shotgun (WGS) entry which is preliminary data.</text>
</comment>
<proteinExistence type="inferred from homology"/>
<dbReference type="Gene3D" id="3.40.630.10">
    <property type="entry name" value="Zn peptidases"/>
    <property type="match status" value="1"/>
</dbReference>
<gene>
    <name evidence="9" type="ORF">EBB54_12120</name>
</gene>
<dbReference type="InterPro" id="IPR050072">
    <property type="entry name" value="Peptidase_M20A"/>
</dbReference>
<dbReference type="GO" id="GO:0046872">
    <property type="term" value="F:metal ion binding"/>
    <property type="evidence" value="ECO:0007669"/>
    <property type="project" value="UniProtKB-KW"/>
</dbReference>
<keyword evidence="10" id="KW-1185">Reference proteome</keyword>
<comment type="cofactor">
    <cofactor evidence="2">
        <name>Zn(2+)</name>
        <dbReference type="ChEBI" id="CHEBI:29105"/>
    </cofactor>
</comment>
<dbReference type="SUPFAM" id="SSF55031">
    <property type="entry name" value="Bacterial exopeptidase dimerisation domain"/>
    <property type="match status" value="1"/>
</dbReference>
<dbReference type="PANTHER" id="PTHR43808">
    <property type="entry name" value="ACETYLORNITHINE DEACETYLASE"/>
    <property type="match status" value="1"/>
</dbReference>
<dbReference type="InterPro" id="IPR036264">
    <property type="entry name" value="Bact_exopeptidase_dim_dom"/>
</dbReference>
<evidence type="ECO:0000256" key="1">
    <source>
        <dbReference type="ARBA" id="ARBA00001941"/>
    </source>
</evidence>
<dbReference type="NCBIfam" id="TIGR01910">
    <property type="entry name" value="DapE-ArgE"/>
    <property type="match status" value="1"/>
</dbReference>
<keyword evidence="6" id="KW-0862">Zinc</keyword>
<protein>
    <submittedName>
        <fullName evidence="9">M20 family peptidase</fullName>
    </submittedName>
</protein>
<dbReference type="Proteomes" id="UP000274920">
    <property type="component" value="Unassembled WGS sequence"/>
</dbReference>
<dbReference type="PANTHER" id="PTHR43808:SF32">
    <property type="entry name" value="ARGE_DAPE-RELATED DEACYLASE"/>
    <property type="match status" value="1"/>
</dbReference>
<evidence type="ECO:0000256" key="5">
    <source>
        <dbReference type="ARBA" id="ARBA00022801"/>
    </source>
</evidence>
<evidence type="ECO:0000313" key="9">
    <source>
        <dbReference type="EMBL" id="RRK32034.1"/>
    </source>
</evidence>
<comment type="cofactor">
    <cofactor evidence="1">
        <name>Co(2+)</name>
        <dbReference type="ChEBI" id="CHEBI:48828"/>
    </cofactor>
</comment>
<keyword evidence="5" id="KW-0378">Hydrolase</keyword>
<feature type="domain" description="Peptidase M20 dimerisation" evidence="8">
    <location>
        <begin position="182"/>
        <end position="285"/>
    </location>
</feature>
<evidence type="ECO:0000256" key="2">
    <source>
        <dbReference type="ARBA" id="ARBA00001947"/>
    </source>
</evidence>
<dbReference type="Pfam" id="PF07687">
    <property type="entry name" value="M20_dimer"/>
    <property type="match status" value="1"/>
</dbReference>
<sequence>MEQKQSAVELTQQMVRIDSTNPGAGENGMEQFLLSFGEKLKQFNDRVTIRTEEVLPGRNNVMLTLPGKERVPELVFICHMDTVPAGNGWEENPFSGEIREGKLYGRGACDMKSGFACALSAFQSAAELFTEGAVQGRTLKLIGTVDEEGHMAGAEKVIQSGWVAKDSLVLDMEPTNGEVQAAHKGRLWFEITAEGITAHAATPWKGADAIAAAAEVIGGLRREFAEMAQHPQMGASTVSFGRISGGSQPYAVSEQCRFTVDMRLVPPYTRGDGEEMVKKAADHAQRTVPKTKVTFEVTGDRPSIEMDETSELYRKLQDACRAVNGRPAETGVFPGYTDTAVIAGTWGNRNCMSYGPGDLELAHKPQEYVPVADILRCENVLKELVKNL</sequence>
<keyword evidence="4" id="KW-0479">Metal-binding</keyword>
<dbReference type="AlphaFoldDB" id="A0A3R8JMZ1"/>
<keyword evidence="7" id="KW-0170">Cobalt</keyword>